<protein>
    <submittedName>
        <fullName evidence="1">Uncharacterized protein</fullName>
    </submittedName>
</protein>
<dbReference type="AlphaFoldDB" id="A0AAD7MRZ8"/>
<reference evidence="1" key="1">
    <citation type="submission" date="2023-03" db="EMBL/GenBank/DDBJ databases">
        <title>Massive genome expansion in bonnet fungi (Mycena s.s.) driven by repeated elements and novel gene families across ecological guilds.</title>
        <authorList>
            <consortium name="Lawrence Berkeley National Laboratory"/>
            <person name="Harder C.B."/>
            <person name="Miyauchi S."/>
            <person name="Viragh M."/>
            <person name="Kuo A."/>
            <person name="Thoen E."/>
            <person name="Andreopoulos B."/>
            <person name="Lu D."/>
            <person name="Skrede I."/>
            <person name="Drula E."/>
            <person name="Henrissat B."/>
            <person name="Morin E."/>
            <person name="Kohler A."/>
            <person name="Barry K."/>
            <person name="LaButti K."/>
            <person name="Morin E."/>
            <person name="Salamov A."/>
            <person name="Lipzen A."/>
            <person name="Mereny Z."/>
            <person name="Hegedus B."/>
            <person name="Baldrian P."/>
            <person name="Stursova M."/>
            <person name="Weitz H."/>
            <person name="Taylor A."/>
            <person name="Grigoriev I.V."/>
            <person name="Nagy L.G."/>
            <person name="Martin F."/>
            <person name="Kauserud H."/>
        </authorList>
    </citation>
    <scope>NUCLEOTIDE SEQUENCE</scope>
    <source>
        <strain evidence="1">CBHHK182m</strain>
    </source>
</reference>
<organism evidence="1 2">
    <name type="scientific">Mycena metata</name>
    <dbReference type="NCBI Taxonomy" id="1033252"/>
    <lineage>
        <taxon>Eukaryota</taxon>
        <taxon>Fungi</taxon>
        <taxon>Dikarya</taxon>
        <taxon>Basidiomycota</taxon>
        <taxon>Agaricomycotina</taxon>
        <taxon>Agaricomycetes</taxon>
        <taxon>Agaricomycetidae</taxon>
        <taxon>Agaricales</taxon>
        <taxon>Marasmiineae</taxon>
        <taxon>Mycenaceae</taxon>
        <taxon>Mycena</taxon>
    </lineage>
</organism>
<dbReference type="Proteomes" id="UP001215598">
    <property type="component" value="Unassembled WGS sequence"/>
</dbReference>
<keyword evidence="2" id="KW-1185">Reference proteome</keyword>
<sequence>MSLSMLQRRALRSWRIFNIWNSESPEPLHQHTISLGEGVRQFLPIPWTRLLVVVAQTNIHLRDWGTHASSVVVVLQAKELAFVIVRHYWVESIERDVLIVALTTKLNGGIESTTKLQFFAIDPDKLSTTHLKTITMLYSTTHLALMSSHLALVGHTASGVNYIHSFEVSYLPTLSVIARATLHIASQQSLSTSSFTILDDRHFLLASQITLAIYKLSRRAVSPGGSPGPPKPRNPSWMRYYNHYEFLSPPAISPVSISSVTSCRRISVCCGSSLRSVSMSSDTRPRVQLSRWPLIDPIPVSLVVSTGVRAGVYCRPQSAQLFCSSHTFTTFRMDNFTDQHPFATGPWPETRDSKLRGSFMYESESPSQLKSLHMDEGEGRIMFMLRPSWPEDSATAVVLELA</sequence>
<proteinExistence type="predicted"/>
<evidence type="ECO:0000313" key="2">
    <source>
        <dbReference type="Proteomes" id="UP001215598"/>
    </source>
</evidence>
<evidence type="ECO:0000313" key="1">
    <source>
        <dbReference type="EMBL" id="KAJ7730540.1"/>
    </source>
</evidence>
<gene>
    <name evidence="1" type="ORF">B0H16DRAFT_1469513</name>
</gene>
<name>A0AAD7MRZ8_9AGAR</name>
<accession>A0AAD7MRZ8</accession>
<dbReference type="EMBL" id="JARKIB010000158">
    <property type="protein sequence ID" value="KAJ7730540.1"/>
    <property type="molecule type" value="Genomic_DNA"/>
</dbReference>
<comment type="caution">
    <text evidence="1">The sequence shown here is derived from an EMBL/GenBank/DDBJ whole genome shotgun (WGS) entry which is preliminary data.</text>
</comment>